<sequence>MADASLDWVKIACFAWLEEGTGADAGELLERLMADENCPAFGPAHHALVGAALLACSWRAVGKGELGDALDELFDRASCVPGAACAKWGVCGAAASCGMAFAILSGNAPLKKEGWGEGQRMVAQILAAIADAGAPRCCKRDSRIAVRVASSWFNDQLHTRLVESEPVRGCAVCKQNSACLGSGCPFFS</sequence>
<dbReference type="Proteomes" id="UP000260943">
    <property type="component" value="Unassembled WGS sequence"/>
</dbReference>
<dbReference type="EMBL" id="QSRJ01000002">
    <property type="protein sequence ID" value="RGL11563.1"/>
    <property type="molecule type" value="Genomic_DNA"/>
</dbReference>
<dbReference type="Pfam" id="PF18978">
    <property type="entry name" value="DUF5714"/>
    <property type="match status" value="1"/>
</dbReference>
<evidence type="ECO:0000313" key="2">
    <source>
        <dbReference type="EMBL" id="RGL11563.1"/>
    </source>
</evidence>
<protein>
    <recommendedName>
        <fullName evidence="1">DUF5714 domain-containing protein</fullName>
    </recommendedName>
</protein>
<name>A0A3E4QXI1_9ACTN</name>
<evidence type="ECO:0000259" key="1">
    <source>
        <dbReference type="Pfam" id="PF18978"/>
    </source>
</evidence>
<proteinExistence type="predicted"/>
<evidence type="ECO:0000313" key="3">
    <source>
        <dbReference type="Proteomes" id="UP000260943"/>
    </source>
</evidence>
<comment type="caution">
    <text evidence="2">The sequence shown here is derived from an EMBL/GenBank/DDBJ whole genome shotgun (WGS) entry which is preliminary data.</text>
</comment>
<dbReference type="InterPro" id="IPR043768">
    <property type="entry name" value="DUF5714"/>
</dbReference>
<reference evidence="2 3" key="1">
    <citation type="submission" date="2018-08" db="EMBL/GenBank/DDBJ databases">
        <title>A genome reference for cultivated species of the human gut microbiota.</title>
        <authorList>
            <person name="Zou Y."/>
            <person name="Xue W."/>
            <person name="Luo G."/>
        </authorList>
    </citation>
    <scope>NUCLEOTIDE SEQUENCE [LARGE SCALE GENOMIC DNA]</scope>
    <source>
        <strain evidence="2 3">TF08-14</strain>
    </source>
</reference>
<dbReference type="AlphaFoldDB" id="A0A3E4QXI1"/>
<feature type="domain" description="DUF5714" evidence="1">
    <location>
        <begin position="21"/>
        <end position="187"/>
    </location>
</feature>
<accession>A0A3E4QXI1</accession>
<gene>
    <name evidence="2" type="ORF">DXC81_01860</name>
</gene>
<organism evidence="2 3">
    <name type="scientific">Collinsella tanakaei</name>
    <dbReference type="NCBI Taxonomy" id="626935"/>
    <lineage>
        <taxon>Bacteria</taxon>
        <taxon>Bacillati</taxon>
        <taxon>Actinomycetota</taxon>
        <taxon>Coriobacteriia</taxon>
        <taxon>Coriobacteriales</taxon>
        <taxon>Coriobacteriaceae</taxon>
        <taxon>Collinsella</taxon>
    </lineage>
</organism>
<dbReference type="RefSeq" id="WP_117678922.1">
    <property type="nucleotide sequence ID" value="NZ_QSRJ01000002.1"/>
</dbReference>